<dbReference type="RefSeq" id="WP_254270358.1">
    <property type="nucleotide sequence ID" value="NZ_CP100401.1"/>
</dbReference>
<keyword evidence="3" id="KW-1185">Reference proteome</keyword>
<evidence type="ECO:0000313" key="3">
    <source>
        <dbReference type="Proteomes" id="UP001595945"/>
    </source>
</evidence>
<organism evidence="2 3">
    <name type="scientific">Halorussus aquaticus</name>
    <dbReference type="NCBI Taxonomy" id="2953748"/>
    <lineage>
        <taxon>Archaea</taxon>
        <taxon>Methanobacteriati</taxon>
        <taxon>Methanobacteriota</taxon>
        <taxon>Stenosarchaea group</taxon>
        <taxon>Halobacteria</taxon>
        <taxon>Halobacteriales</taxon>
        <taxon>Haladaptataceae</taxon>
        <taxon>Halorussus</taxon>
    </lineage>
</organism>
<dbReference type="EMBL" id="JBHSHT010000001">
    <property type="protein sequence ID" value="MFC4823774.1"/>
    <property type="molecule type" value="Genomic_DNA"/>
</dbReference>
<accession>A0ABD5Q131</accession>
<dbReference type="GeneID" id="73047035"/>
<evidence type="ECO:0000313" key="2">
    <source>
        <dbReference type="EMBL" id="MFC4823774.1"/>
    </source>
</evidence>
<comment type="caution">
    <text evidence="2">The sequence shown here is derived from an EMBL/GenBank/DDBJ whole genome shotgun (WGS) entry which is preliminary data.</text>
</comment>
<reference evidence="2 3" key="1">
    <citation type="journal article" date="2019" name="Int. J. Syst. Evol. Microbiol.">
        <title>The Global Catalogue of Microorganisms (GCM) 10K type strain sequencing project: providing services to taxonomists for standard genome sequencing and annotation.</title>
        <authorList>
            <consortium name="The Broad Institute Genomics Platform"/>
            <consortium name="The Broad Institute Genome Sequencing Center for Infectious Disease"/>
            <person name="Wu L."/>
            <person name="Ma J."/>
        </authorList>
    </citation>
    <scope>NUCLEOTIDE SEQUENCE [LARGE SCALE GENOMIC DNA]</scope>
    <source>
        <strain evidence="2 3">XZYJ18</strain>
    </source>
</reference>
<proteinExistence type="predicted"/>
<protein>
    <submittedName>
        <fullName evidence="2">Uncharacterized protein</fullName>
    </submittedName>
</protein>
<gene>
    <name evidence="2" type="ORF">ACFO9K_05830</name>
</gene>
<dbReference type="Proteomes" id="UP001595945">
    <property type="component" value="Unassembled WGS sequence"/>
</dbReference>
<evidence type="ECO:0000256" key="1">
    <source>
        <dbReference type="SAM" id="MobiDB-lite"/>
    </source>
</evidence>
<name>A0ABD5Q131_9EURY</name>
<feature type="region of interest" description="Disordered" evidence="1">
    <location>
        <begin position="1"/>
        <end position="46"/>
    </location>
</feature>
<sequence>MSSELSDDERERIETYCETPPYDRSPDVLLPDGEYDDDVPRPREGSGGSLFRTVWHRLRRRF</sequence>
<dbReference type="AlphaFoldDB" id="A0ABD5Q131"/>